<proteinExistence type="predicted"/>
<dbReference type="EMBL" id="JACEZU010000003">
    <property type="protein sequence ID" value="MBA5687224.1"/>
    <property type="molecule type" value="Genomic_DNA"/>
</dbReference>
<protein>
    <submittedName>
        <fullName evidence="2">Uncharacterized protein</fullName>
    </submittedName>
</protein>
<feature type="region of interest" description="Disordered" evidence="1">
    <location>
        <begin position="77"/>
        <end position="134"/>
    </location>
</feature>
<dbReference type="AlphaFoldDB" id="A0A7W2F8X6"/>
<feature type="compositionally biased region" description="Low complexity" evidence="1">
    <location>
        <begin position="94"/>
        <end position="106"/>
    </location>
</feature>
<name>A0A7W2F8X6_9BURK</name>
<evidence type="ECO:0000313" key="2">
    <source>
        <dbReference type="EMBL" id="MBA5687224.1"/>
    </source>
</evidence>
<accession>A0A7W2F8X6</accession>
<evidence type="ECO:0000256" key="1">
    <source>
        <dbReference type="SAM" id="MobiDB-lite"/>
    </source>
</evidence>
<comment type="caution">
    <text evidence="2">The sequence shown here is derived from an EMBL/GenBank/DDBJ whole genome shotgun (WGS) entry which is preliminary data.</text>
</comment>
<dbReference type="Proteomes" id="UP000573499">
    <property type="component" value="Unassembled WGS sequence"/>
</dbReference>
<evidence type="ECO:0000313" key="3">
    <source>
        <dbReference type="Proteomes" id="UP000573499"/>
    </source>
</evidence>
<organism evidence="2 3">
    <name type="scientific">Rugamonas apoptosis</name>
    <dbReference type="NCBI Taxonomy" id="2758570"/>
    <lineage>
        <taxon>Bacteria</taxon>
        <taxon>Pseudomonadati</taxon>
        <taxon>Pseudomonadota</taxon>
        <taxon>Betaproteobacteria</taxon>
        <taxon>Burkholderiales</taxon>
        <taxon>Oxalobacteraceae</taxon>
        <taxon>Telluria group</taxon>
        <taxon>Rugamonas</taxon>
    </lineage>
</organism>
<reference evidence="2 3" key="1">
    <citation type="submission" date="2020-07" db="EMBL/GenBank/DDBJ databases">
        <title>Novel species isolated from subtropical streams in China.</title>
        <authorList>
            <person name="Lu H."/>
        </authorList>
    </citation>
    <scope>NUCLEOTIDE SEQUENCE [LARGE SCALE GENOMIC DNA]</scope>
    <source>
        <strain evidence="2 3">LX47W</strain>
    </source>
</reference>
<keyword evidence="3" id="KW-1185">Reference proteome</keyword>
<dbReference type="RefSeq" id="WP_182153038.1">
    <property type="nucleotide sequence ID" value="NZ_JACEZU010000003.1"/>
</dbReference>
<sequence length="134" mass="14288">MHNIKPIGQIRDALANLPENPREAKVASMFDAVRLLADDIRALLKKGYTYTEIANVLAEHGVQVSTRTLRTYMARIGGGGAKRKRAMPGTLGVPASPAKTKGAAAATPPPKPDERGLSRTSSARFSPAPDNEDL</sequence>
<gene>
    <name evidence="2" type="ORF">H3H39_09235</name>
</gene>